<evidence type="ECO:0000256" key="2">
    <source>
        <dbReference type="ARBA" id="ARBA00023145"/>
    </source>
</evidence>
<dbReference type="InterPro" id="IPR036852">
    <property type="entry name" value="Peptidase_S8/S53_dom_sf"/>
</dbReference>
<sequence length="630" mass="71236">MVKAIGTPCVIHQENYLHRVLKSQPINYTVLNLLIASADRQAVNAKDAHAWTPLHRATQYEHSSEEMLDVIEKLIKMGEPDSDSNGLDSLPRECAFDTYSGPGREKLSVYEYHLKTREDDEQREKARTSKSSCTVFALGPLHKLHGSCTGPIKMVNVQLFFDYSGLPKDDADPGVFYDNFQTTQFDEVLQYVEFPVVRLKDSKLPRGETFREHRSLYNSKTIGRRDLLFFFSWLKDKGVKHIIKVIVQDSTDCHCDEVIEKCLSPFHIDVLDSSKLDLDPEMLYNACPGVKELLHLRWGANNAILRAWGEPEGLRRLKLLNKIYLYYDQVDHFSLPFNFCHLPQADKMYRHRKSHHKGDEIAIALIDDGVDISRSTSQTMAIDAAVEKGVHIISMSWTVNEPQNEFKTKFDEALSNASQKGILMFCSSPDENKFFRIGASQADGHAYSWVSLDKVDFLFPGMDVVQANKKDIKLRGVEDRKAETGSSISTALAAGLAALVLWFVVIGAKYSWDENQGSFGGDGLDANDVKAIQNVRAMKQAFKKLGASRESNEKFIEIWSVLDDRARPLKDLHGDLNVKPARQVTSWLTISSSRASAQMPADYQREANTIIAYMILRKRPWVAYPGSCLT</sequence>
<keyword evidence="2" id="KW-0865">Zymogen</keyword>
<dbReference type="AlphaFoldDB" id="A0A093VB31"/>
<gene>
    <name evidence="4" type="ORF">GQ26_0080050</name>
</gene>
<keyword evidence="4" id="KW-0456">Lyase</keyword>
<proteinExistence type="predicted"/>
<dbReference type="Gene3D" id="1.25.40.20">
    <property type="entry name" value="Ankyrin repeat-containing domain"/>
    <property type="match status" value="1"/>
</dbReference>
<dbReference type="GO" id="GO:0016829">
    <property type="term" value="F:lyase activity"/>
    <property type="evidence" value="ECO:0007669"/>
    <property type="project" value="UniProtKB-KW"/>
</dbReference>
<dbReference type="InterPro" id="IPR000209">
    <property type="entry name" value="Peptidase_S8/S53_dom"/>
</dbReference>
<name>A0A093VB31_TALMA</name>
<keyword evidence="1" id="KW-0732">Signal</keyword>
<dbReference type="Pfam" id="PF00082">
    <property type="entry name" value="Peptidase_S8"/>
    <property type="match status" value="1"/>
</dbReference>
<dbReference type="SUPFAM" id="SSF52743">
    <property type="entry name" value="Subtilisin-like"/>
    <property type="match status" value="1"/>
</dbReference>
<organism evidence="4">
    <name type="scientific">Talaromyces marneffei PM1</name>
    <dbReference type="NCBI Taxonomy" id="1077442"/>
    <lineage>
        <taxon>Eukaryota</taxon>
        <taxon>Fungi</taxon>
        <taxon>Dikarya</taxon>
        <taxon>Ascomycota</taxon>
        <taxon>Pezizomycotina</taxon>
        <taxon>Eurotiomycetes</taxon>
        <taxon>Eurotiomycetidae</taxon>
        <taxon>Eurotiales</taxon>
        <taxon>Trichocomaceae</taxon>
        <taxon>Talaromyces</taxon>
        <taxon>Talaromyces sect. Talaromyces</taxon>
    </lineage>
</organism>
<accession>A0A093VB31</accession>
<dbReference type="EMBL" id="JPOX01000008">
    <property type="protein sequence ID" value="KFX49757.1"/>
    <property type="molecule type" value="Genomic_DNA"/>
</dbReference>
<comment type="caution">
    <text evidence="4">The sequence shown here is derived from an EMBL/GenBank/DDBJ whole genome shotgun (WGS) entry which is preliminary data.</text>
</comment>
<dbReference type="GO" id="GO:0004252">
    <property type="term" value="F:serine-type endopeptidase activity"/>
    <property type="evidence" value="ECO:0007669"/>
    <property type="project" value="InterPro"/>
</dbReference>
<evidence type="ECO:0000259" key="3">
    <source>
        <dbReference type="Pfam" id="PF00082"/>
    </source>
</evidence>
<evidence type="ECO:0000313" key="4">
    <source>
        <dbReference type="EMBL" id="KFX49757.1"/>
    </source>
</evidence>
<dbReference type="Gene3D" id="3.40.50.200">
    <property type="entry name" value="Peptidase S8/S53 domain"/>
    <property type="match status" value="1"/>
</dbReference>
<protein>
    <submittedName>
        <fullName evidence="4">Pectate lyase</fullName>
    </submittedName>
</protein>
<feature type="domain" description="Peptidase S8/S53" evidence="3">
    <location>
        <begin position="375"/>
        <end position="501"/>
    </location>
</feature>
<dbReference type="HOGENOM" id="CLU_021755_0_0_1"/>
<dbReference type="InterPro" id="IPR036770">
    <property type="entry name" value="Ankyrin_rpt-contain_sf"/>
</dbReference>
<evidence type="ECO:0000256" key="1">
    <source>
        <dbReference type="ARBA" id="ARBA00022729"/>
    </source>
</evidence>
<reference evidence="4" key="1">
    <citation type="journal article" date="2014" name="PLoS Genet.">
        <title>Signature Gene Expression Reveals Novel Clues to the Molecular Mechanisms of Dimorphic Transition in Penicillium marneffei.</title>
        <authorList>
            <person name="Yang E."/>
            <person name="Wang G."/>
            <person name="Cai J."/>
            <person name="Woo P.C."/>
            <person name="Lau S.K."/>
            <person name="Yuen K.-Y."/>
            <person name="Chow W.-N."/>
            <person name="Lin X."/>
        </authorList>
    </citation>
    <scope>NUCLEOTIDE SEQUENCE [LARGE SCALE GENOMIC DNA]</scope>
    <source>
        <strain evidence="4">PM1</strain>
    </source>
</reference>
<dbReference type="GO" id="GO:0006508">
    <property type="term" value="P:proteolysis"/>
    <property type="evidence" value="ECO:0007669"/>
    <property type="project" value="InterPro"/>
</dbReference>